<evidence type="ECO:0000313" key="2">
    <source>
        <dbReference type="Proteomes" id="UP001632038"/>
    </source>
</evidence>
<comment type="caution">
    <text evidence="1">The sequence shown here is derived from an EMBL/GenBank/DDBJ whole genome shotgun (WGS) entry which is preliminary data.</text>
</comment>
<dbReference type="InterPro" id="IPR055290">
    <property type="entry name" value="At3g26010-like"/>
</dbReference>
<name>A0ABD3C1G0_9LAMI</name>
<evidence type="ECO:0008006" key="3">
    <source>
        <dbReference type="Google" id="ProtNLM"/>
    </source>
</evidence>
<evidence type="ECO:0000313" key="1">
    <source>
        <dbReference type="EMBL" id="KAL3623615.1"/>
    </source>
</evidence>
<dbReference type="AlphaFoldDB" id="A0ABD3C1G0"/>
<sequence>MRSLRGTLHLFEVYSSETGSWRRGGELLKAYTHFDFEEGVYWNGAIHWVNIVCRPRELVNKPREPVYFSLDCDQTPKVFPKPPLKDKSFEIDDYYFGESCDHLHFVDAYRTVSEFIVYEMKKDYSEWLVKYKVNIPEMKTDRSECLMRYRNIVPEACRRYNVVVRGKNDKDIFLVIANVQRIVRYNFEEKTYETLRDFEPTFKDRLVYWGEKCPFQYIESLSSV</sequence>
<reference evidence="2" key="1">
    <citation type="journal article" date="2024" name="IScience">
        <title>Strigolactones Initiate the Formation of Haustorium-like Structures in Castilleja.</title>
        <authorList>
            <person name="Buerger M."/>
            <person name="Peterson D."/>
            <person name="Chory J."/>
        </authorList>
    </citation>
    <scope>NUCLEOTIDE SEQUENCE [LARGE SCALE GENOMIC DNA]</scope>
</reference>
<proteinExistence type="predicted"/>
<organism evidence="1 2">
    <name type="scientific">Castilleja foliolosa</name>
    <dbReference type="NCBI Taxonomy" id="1961234"/>
    <lineage>
        <taxon>Eukaryota</taxon>
        <taxon>Viridiplantae</taxon>
        <taxon>Streptophyta</taxon>
        <taxon>Embryophyta</taxon>
        <taxon>Tracheophyta</taxon>
        <taxon>Spermatophyta</taxon>
        <taxon>Magnoliopsida</taxon>
        <taxon>eudicotyledons</taxon>
        <taxon>Gunneridae</taxon>
        <taxon>Pentapetalae</taxon>
        <taxon>asterids</taxon>
        <taxon>lamiids</taxon>
        <taxon>Lamiales</taxon>
        <taxon>Orobanchaceae</taxon>
        <taxon>Pedicularideae</taxon>
        <taxon>Castillejinae</taxon>
        <taxon>Castilleja</taxon>
    </lineage>
</organism>
<dbReference type="EMBL" id="JAVIJP010000054">
    <property type="protein sequence ID" value="KAL3623615.1"/>
    <property type="molecule type" value="Genomic_DNA"/>
</dbReference>
<keyword evidence="2" id="KW-1185">Reference proteome</keyword>
<accession>A0ABD3C1G0</accession>
<protein>
    <recommendedName>
        <fullName evidence="3">F-box associated domain-containing protein</fullName>
    </recommendedName>
</protein>
<gene>
    <name evidence="1" type="ORF">CASFOL_032431</name>
</gene>
<dbReference type="Proteomes" id="UP001632038">
    <property type="component" value="Unassembled WGS sequence"/>
</dbReference>
<dbReference type="PANTHER" id="PTHR35546:SF130">
    <property type="entry name" value="EXPRESSED PROTEIN"/>
    <property type="match status" value="1"/>
</dbReference>
<dbReference type="PANTHER" id="PTHR35546">
    <property type="entry name" value="F-BOX PROTEIN INTERACTION DOMAIN PROTEIN-RELATED"/>
    <property type="match status" value="1"/>
</dbReference>